<evidence type="ECO:0000313" key="3">
    <source>
        <dbReference type="Proteomes" id="UP000247569"/>
    </source>
</evidence>
<reference evidence="2 3" key="1">
    <citation type="submission" date="2018-05" db="EMBL/GenBank/DDBJ databases">
        <title>Genomic Encyclopedia of Type Strains, Phase IV (KMG-IV): sequencing the most valuable type-strain genomes for metagenomic binning, comparative biology and taxonomic classification.</title>
        <authorList>
            <person name="Goeker M."/>
        </authorList>
    </citation>
    <scope>NUCLEOTIDE SEQUENCE [LARGE SCALE GENOMIC DNA]</scope>
    <source>
        <strain evidence="2 3">DSM 44704</strain>
    </source>
</reference>
<accession>A0A318K9F7</accession>
<evidence type="ECO:0000256" key="1">
    <source>
        <dbReference type="SAM" id="Phobius"/>
    </source>
</evidence>
<proteinExistence type="predicted"/>
<dbReference type="Proteomes" id="UP000247569">
    <property type="component" value="Unassembled WGS sequence"/>
</dbReference>
<name>A0A318K9F7_9NOCA</name>
<keyword evidence="1" id="KW-0812">Transmembrane</keyword>
<evidence type="ECO:0000313" key="2">
    <source>
        <dbReference type="EMBL" id="PXX61003.1"/>
    </source>
</evidence>
<protein>
    <submittedName>
        <fullName evidence="2">Uncharacterized protein</fullName>
    </submittedName>
</protein>
<dbReference type="AlphaFoldDB" id="A0A318K9F7"/>
<keyword evidence="3" id="KW-1185">Reference proteome</keyword>
<keyword evidence="1" id="KW-1133">Transmembrane helix</keyword>
<dbReference type="EMBL" id="QJKF01000009">
    <property type="protein sequence ID" value="PXX61003.1"/>
    <property type="molecule type" value="Genomic_DNA"/>
</dbReference>
<comment type="caution">
    <text evidence="2">The sequence shown here is derived from an EMBL/GenBank/DDBJ whole genome shotgun (WGS) entry which is preliminary data.</text>
</comment>
<organism evidence="2 3">
    <name type="scientific">Nocardia tenerifensis</name>
    <dbReference type="NCBI Taxonomy" id="228006"/>
    <lineage>
        <taxon>Bacteria</taxon>
        <taxon>Bacillati</taxon>
        <taxon>Actinomycetota</taxon>
        <taxon>Actinomycetes</taxon>
        <taxon>Mycobacteriales</taxon>
        <taxon>Nocardiaceae</taxon>
        <taxon>Nocardia</taxon>
    </lineage>
</organism>
<gene>
    <name evidence="2" type="ORF">DFR70_109194</name>
</gene>
<feature type="transmembrane region" description="Helical" evidence="1">
    <location>
        <begin position="14"/>
        <end position="42"/>
    </location>
</feature>
<keyword evidence="1" id="KW-0472">Membrane</keyword>
<sequence length="44" mass="4278">MARGTASYDSVTDLLAAAAVVIIDSVGATATASLGIIAALVLML</sequence>